<evidence type="ECO:0000256" key="2">
    <source>
        <dbReference type="SAM" id="SignalP"/>
    </source>
</evidence>
<dbReference type="AlphaFoldDB" id="A0A4Z1NGZ1"/>
<keyword evidence="2" id="KW-0732">Signal</keyword>
<protein>
    <submittedName>
        <fullName evidence="3">Uncharacterized protein</fullName>
    </submittedName>
</protein>
<evidence type="ECO:0000256" key="1">
    <source>
        <dbReference type="SAM" id="MobiDB-lite"/>
    </source>
</evidence>
<dbReference type="Proteomes" id="UP000298493">
    <property type="component" value="Unassembled WGS sequence"/>
</dbReference>
<feature type="region of interest" description="Disordered" evidence="1">
    <location>
        <begin position="478"/>
        <end position="508"/>
    </location>
</feature>
<dbReference type="PANTHER" id="PTHR42037:SF1">
    <property type="match status" value="1"/>
</dbReference>
<dbReference type="PANTHER" id="PTHR42037">
    <property type="match status" value="1"/>
</dbReference>
<proteinExistence type="predicted"/>
<feature type="chain" id="PRO_5021284610" evidence="2">
    <location>
        <begin position="17"/>
        <end position="615"/>
    </location>
</feature>
<feature type="compositionally biased region" description="Polar residues" evidence="1">
    <location>
        <begin position="598"/>
        <end position="615"/>
    </location>
</feature>
<feature type="compositionally biased region" description="Basic and acidic residues" evidence="1">
    <location>
        <begin position="565"/>
        <end position="576"/>
    </location>
</feature>
<evidence type="ECO:0000313" key="4">
    <source>
        <dbReference type="Proteomes" id="UP000298493"/>
    </source>
</evidence>
<feature type="signal peptide" evidence="2">
    <location>
        <begin position="1"/>
        <end position="16"/>
    </location>
</feature>
<feature type="region of interest" description="Disordered" evidence="1">
    <location>
        <begin position="545"/>
        <end position="615"/>
    </location>
</feature>
<organism evidence="3 4">
    <name type="scientific">Venturia nashicola</name>
    <dbReference type="NCBI Taxonomy" id="86259"/>
    <lineage>
        <taxon>Eukaryota</taxon>
        <taxon>Fungi</taxon>
        <taxon>Dikarya</taxon>
        <taxon>Ascomycota</taxon>
        <taxon>Pezizomycotina</taxon>
        <taxon>Dothideomycetes</taxon>
        <taxon>Pleosporomycetidae</taxon>
        <taxon>Venturiales</taxon>
        <taxon>Venturiaceae</taxon>
        <taxon>Venturia</taxon>
    </lineage>
</organism>
<feature type="compositionally biased region" description="Basic and acidic residues" evidence="1">
    <location>
        <begin position="497"/>
        <end position="508"/>
    </location>
</feature>
<dbReference type="Pfam" id="PF14441">
    <property type="entry name" value="OTT_1508_deam"/>
    <property type="match status" value="1"/>
</dbReference>
<comment type="caution">
    <text evidence="3">The sequence shown here is derived from an EMBL/GenBank/DDBJ whole genome shotgun (WGS) entry which is preliminary data.</text>
</comment>
<dbReference type="EMBL" id="SNSC02000022">
    <property type="protein sequence ID" value="TID14607.1"/>
    <property type="molecule type" value="Genomic_DNA"/>
</dbReference>
<keyword evidence="4" id="KW-1185">Reference proteome</keyword>
<feature type="compositionally biased region" description="Polar residues" evidence="1">
    <location>
        <begin position="478"/>
        <end position="490"/>
    </location>
</feature>
<name>A0A4Z1NGZ1_9PEZI</name>
<sequence length="615" mass="68912">MKHLAANIALLGLVTDAPETPSLTVSTPPRESPTTASLRTIKSKHERLISQNLAFICANSDDPLRIMATCIEEDHPNERLIIRFAANKGTYEELMESMRHIVRILQDESNNMNRATNPESLLRRVLTLNRKRILSRLRHKHATSSRKTKNRRSMLDRLGKAAGLLRNSPLSTVRSQEITNQVHGLNKRSEILENMSAEQARSAAADEQILRLVQDIDSFVAKYGADLLLIPNISADWTPGSTSALLDRMGKVSHYVKACNELLTAARRYPIFSHVTSCFVNLQQIRPSRNSNGKSPDNALPKDLIASGTILRLAKRDRKSPADVTQLLSERLGQASKLHAEIQLLLYYEIHSTALPPRIISSSKKACYLCKLLFELHGKFVVPGSHGHLYDSWKWPSPVSYTNNAKAEIVSLDMLLPRFMAIIEQKIWQGLEKKGKRSDDDCESRVSNGSFTATVVSTSSGASVSTIRASRNVRSATFPSCAQANQNLPTSSSESDSSERSRSATRHELTMIEMTDISADKNFQHEIHIPIRNEKIQTAYTHISHTAEPEVKPTSKLKVQPPNPKRQERHDSKGDDSWLPIERSQTMENTHQKKDIDNPSNMTTYNKGQTTPPYI</sequence>
<dbReference type="InterPro" id="IPR027796">
    <property type="entry name" value="OTT_1508_deam-like"/>
</dbReference>
<reference evidence="3 4" key="1">
    <citation type="submission" date="2019-04" db="EMBL/GenBank/DDBJ databases">
        <title>High contiguity whole genome sequence and gene annotation resource for two Venturia nashicola isolates.</title>
        <authorList>
            <person name="Prokchorchik M."/>
            <person name="Won K."/>
            <person name="Lee Y."/>
            <person name="Choi E.D."/>
            <person name="Segonzac C."/>
            <person name="Sohn K.H."/>
        </authorList>
    </citation>
    <scope>NUCLEOTIDE SEQUENCE [LARGE SCALE GENOMIC DNA]</scope>
    <source>
        <strain evidence="3 4">PRI2</strain>
    </source>
</reference>
<evidence type="ECO:0000313" key="3">
    <source>
        <dbReference type="EMBL" id="TID14607.1"/>
    </source>
</evidence>
<gene>
    <name evidence="3" type="ORF">E6O75_ATG08753</name>
</gene>
<accession>A0A4Z1NGZ1</accession>